<reference evidence="2 3" key="1">
    <citation type="submission" date="2014-10" db="EMBL/GenBank/DDBJ databases">
        <title>Draft genome of the hookworm Ancylostoma caninum.</title>
        <authorList>
            <person name="Mitreva M."/>
        </authorList>
    </citation>
    <scope>NUCLEOTIDE SEQUENCE [LARGE SCALE GENOMIC DNA]</scope>
    <source>
        <strain evidence="2 3">Baltimore</strain>
    </source>
</reference>
<dbReference type="OrthoDB" id="5867822at2759"/>
<comment type="caution">
    <text evidence="2">The sequence shown here is derived from an EMBL/GenBank/DDBJ whole genome shotgun (WGS) entry which is preliminary data.</text>
</comment>
<feature type="region of interest" description="Disordered" evidence="1">
    <location>
        <begin position="54"/>
        <end position="74"/>
    </location>
</feature>
<evidence type="ECO:0000313" key="3">
    <source>
        <dbReference type="Proteomes" id="UP000252519"/>
    </source>
</evidence>
<dbReference type="AlphaFoldDB" id="A0A368F9J1"/>
<dbReference type="EMBL" id="JOJR01002374">
    <property type="protein sequence ID" value="RCN28722.1"/>
    <property type="molecule type" value="Genomic_DNA"/>
</dbReference>
<dbReference type="STRING" id="29170.A0A368F9J1"/>
<keyword evidence="3" id="KW-1185">Reference proteome</keyword>
<dbReference type="InterPro" id="IPR027417">
    <property type="entry name" value="P-loop_NTPase"/>
</dbReference>
<protein>
    <submittedName>
        <fullName evidence="2">Uncharacterized protein</fullName>
    </submittedName>
</protein>
<sequence length="74" mass="8398">MTLSYSCIGDGAVETRTFTIFATHFLDLAALDVNHLEVENFHFPPQVTYVDGQEQLSPTHKLRKGPYNGPLYER</sequence>
<accession>A0A368F9J1</accession>
<dbReference type="Gene3D" id="3.40.50.300">
    <property type="entry name" value="P-loop containing nucleotide triphosphate hydrolases"/>
    <property type="match status" value="1"/>
</dbReference>
<dbReference type="Proteomes" id="UP000252519">
    <property type="component" value="Unassembled WGS sequence"/>
</dbReference>
<organism evidence="2 3">
    <name type="scientific">Ancylostoma caninum</name>
    <name type="common">Dog hookworm</name>
    <dbReference type="NCBI Taxonomy" id="29170"/>
    <lineage>
        <taxon>Eukaryota</taxon>
        <taxon>Metazoa</taxon>
        <taxon>Ecdysozoa</taxon>
        <taxon>Nematoda</taxon>
        <taxon>Chromadorea</taxon>
        <taxon>Rhabditida</taxon>
        <taxon>Rhabditina</taxon>
        <taxon>Rhabditomorpha</taxon>
        <taxon>Strongyloidea</taxon>
        <taxon>Ancylostomatidae</taxon>
        <taxon>Ancylostomatinae</taxon>
        <taxon>Ancylostoma</taxon>
    </lineage>
</organism>
<evidence type="ECO:0000256" key="1">
    <source>
        <dbReference type="SAM" id="MobiDB-lite"/>
    </source>
</evidence>
<gene>
    <name evidence="2" type="ORF">ANCCAN_25533</name>
</gene>
<name>A0A368F9J1_ANCCA</name>
<proteinExistence type="predicted"/>
<evidence type="ECO:0000313" key="2">
    <source>
        <dbReference type="EMBL" id="RCN28722.1"/>
    </source>
</evidence>